<proteinExistence type="predicted"/>
<keyword evidence="1" id="KW-0732">Signal</keyword>
<name>A0ABR1UE70_9PEZI</name>
<gene>
    <name evidence="2" type="ORF">PG996_011126</name>
</gene>
<evidence type="ECO:0000313" key="2">
    <source>
        <dbReference type="EMBL" id="KAK8057189.1"/>
    </source>
</evidence>
<accession>A0ABR1UE70</accession>
<dbReference type="Proteomes" id="UP001446871">
    <property type="component" value="Unassembled WGS sequence"/>
</dbReference>
<protein>
    <submittedName>
        <fullName evidence="2">Uncharacterized protein</fullName>
    </submittedName>
</protein>
<keyword evidence="3" id="KW-1185">Reference proteome</keyword>
<evidence type="ECO:0000313" key="3">
    <source>
        <dbReference type="Proteomes" id="UP001446871"/>
    </source>
</evidence>
<reference evidence="2 3" key="1">
    <citation type="submission" date="2023-01" db="EMBL/GenBank/DDBJ databases">
        <title>Analysis of 21 Apiospora genomes using comparative genomics revels a genus with tremendous synthesis potential of carbohydrate active enzymes and secondary metabolites.</title>
        <authorList>
            <person name="Sorensen T."/>
        </authorList>
    </citation>
    <scope>NUCLEOTIDE SEQUENCE [LARGE SCALE GENOMIC DNA]</scope>
    <source>
        <strain evidence="2 3">CBS 83171</strain>
    </source>
</reference>
<dbReference type="EMBL" id="JAQQWM010000007">
    <property type="protein sequence ID" value="KAK8057189.1"/>
    <property type="molecule type" value="Genomic_DNA"/>
</dbReference>
<sequence>MKISTVFIALFGAVHTMAHHLSLHEARQFANPNMSAMPPLEGGLERLLKGSLQNCLSRNRARKCDGLAQDIFMERTLKFLSYWETPDYPHDSTNQTEQDLLIRLVEYQDVYQTLVTESKDAKRFPDNIVDLVRSARDRAMEEGALLNANARVLDALDVIYDDICVTTNKAKVPRRVEEITDIVLRGLARNYENTPFDSNPEPCVCAGYFKCGVISQQYWDPPIKDWQCRCSEETACTETDT</sequence>
<feature type="signal peptide" evidence="1">
    <location>
        <begin position="1"/>
        <end position="18"/>
    </location>
</feature>
<comment type="caution">
    <text evidence="2">The sequence shown here is derived from an EMBL/GenBank/DDBJ whole genome shotgun (WGS) entry which is preliminary data.</text>
</comment>
<organism evidence="2 3">
    <name type="scientific">Apiospora saccharicola</name>
    <dbReference type="NCBI Taxonomy" id="335842"/>
    <lineage>
        <taxon>Eukaryota</taxon>
        <taxon>Fungi</taxon>
        <taxon>Dikarya</taxon>
        <taxon>Ascomycota</taxon>
        <taxon>Pezizomycotina</taxon>
        <taxon>Sordariomycetes</taxon>
        <taxon>Xylariomycetidae</taxon>
        <taxon>Amphisphaeriales</taxon>
        <taxon>Apiosporaceae</taxon>
        <taxon>Apiospora</taxon>
    </lineage>
</organism>
<feature type="chain" id="PRO_5045476754" evidence="1">
    <location>
        <begin position="19"/>
        <end position="241"/>
    </location>
</feature>
<evidence type="ECO:0000256" key="1">
    <source>
        <dbReference type="SAM" id="SignalP"/>
    </source>
</evidence>